<dbReference type="AlphaFoldDB" id="A0A8J2L9N9"/>
<sequence>MLLTVLGSTVLLQLFLFLEVLWQQEDITVGTITPSLMCDAERLITMDDRRNMYKTTPNQECFPISSKLLTLVMSETDFEQEFNCNGKSAKSIESIEDNGSIDQGSETMKNHWKETHGLETENIELPSFINTLNVALLVYRLRSGIFYWDNHSKTLKILRAMTRKMTGSYNAKNVLTRLSEKVF</sequence>
<protein>
    <submittedName>
        <fullName evidence="2">Uncharacterized protein</fullName>
    </submittedName>
</protein>
<accession>A0A8J2L9N9</accession>
<evidence type="ECO:0000313" key="2">
    <source>
        <dbReference type="EMBL" id="CAG7818539.1"/>
    </source>
</evidence>
<name>A0A8J2L9N9_9HEXA</name>
<feature type="chain" id="PRO_5035204419" evidence="1">
    <location>
        <begin position="23"/>
        <end position="183"/>
    </location>
</feature>
<dbReference type="EMBL" id="CAJVCH010423262">
    <property type="protein sequence ID" value="CAG7818539.1"/>
    <property type="molecule type" value="Genomic_DNA"/>
</dbReference>
<reference evidence="2" key="1">
    <citation type="submission" date="2021-06" db="EMBL/GenBank/DDBJ databases">
        <authorList>
            <person name="Hodson N. C."/>
            <person name="Mongue J. A."/>
            <person name="Jaron S. K."/>
        </authorList>
    </citation>
    <scope>NUCLEOTIDE SEQUENCE</scope>
</reference>
<keyword evidence="1" id="KW-0732">Signal</keyword>
<proteinExistence type="predicted"/>
<keyword evidence="3" id="KW-1185">Reference proteome</keyword>
<comment type="caution">
    <text evidence="2">The sequence shown here is derived from an EMBL/GenBank/DDBJ whole genome shotgun (WGS) entry which is preliminary data.</text>
</comment>
<gene>
    <name evidence="2" type="ORF">AFUS01_LOCUS29037</name>
</gene>
<feature type="signal peptide" evidence="1">
    <location>
        <begin position="1"/>
        <end position="22"/>
    </location>
</feature>
<evidence type="ECO:0000256" key="1">
    <source>
        <dbReference type="SAM" id="SignalP"/>
    </source>
</evidence>
<dbReference type="Proteomes" id="UP000708208">
    <property type="component" value="Unassembled WGS sequence"/>
</dbReference>
<evidence type="ECO:0000313" key="3">
    <source>
        <dbReference type="Proteomes" id="UP000708208"/>
    </source>
</evidence>
<organism evidence="2 3">
    <name type="scientific">Allacma fusca</name>
    <dbReference type="NCBI Taxonomy" id="39272"/>
    <lineage>
        <taxon>Eukaryota</taxon>
        <taxon>Metazoa</taxon>
        <taxon>Ecdysozoa</taxon>
        <taxon>Arthropoda</taxon>
        <taxon>Hexapoda</taxon>
        <taxon>Collembola</taxon>
        <taxon>Symphypleona</taxon>
        <taxon>Sminthuridae</taxon>
        <taxon>Allacma</taxon>
    </lineage>
</organism>